<organism evidence="3 4">
    <name type="scientific">Streptomyces pseudovenezuelae</name>
    <dbReference type="NCBI Taxonomy" id="67350"/>
    <lineage>
        <taxon>Bacteria</taxon>
        <taxon>Bacillati</taxon>
        <taxon>Actinomycetota</taxon>
        <taxon>Actinomycetes</taxon>
        <taxon>Kitasatosporales</taxon>
        <taxon>Streptomycetaceae</taxon>
        <taxon>Streptomyces</taxon>
        <taxon>Streptomyces aurantiacus group</taxon>
    </lineage>
</organism>
<evidence type="ECO:0008006" key="5">
    <source>
        <dbReference type="Google" id="ProtNLM"/>
    </source>
</evidence>
<proteinExistence type="predicted"/>
<keyword evidence="4" id="KW-1185">Reference proteome</keyword>
<keyword evidence="2" id="KW-0732">Signal</keyword>
<dbReference type="RefSeq" id="WP_329272524.1">
    <property type="nucleotide sequence ID" value="NZ_CP109011.1"/>
</dbReference>
<feature type="compositionally biased region" description="Low complexity" evidence="1">
    <location>
        <begin position="31"/>
        <end position="49"/>
    </location>
</feature>
<evidence type="ECO:0000256" key="1">
    <source>
        <dbReference type="SAM" id="MobiDB-lite"/>
    </source>
</evidence>
<accession>A0ABZ1X9S9</accession>
<evidence type="ECO:0000313" key="4">
    <source>
        <dbReference type="Proteomes" id="UP001432168"/>
    </source>
</evidence>
<dbReference type="EMBL" id="CP109011">
    <property type="protein sequence ID" value="WUT48904.1"/>
    <property type="molecule type" value="Genomic_DNA"/>
</dbReference>
<dbReference type="SUPFAM" id="SSF110087">
    <property type="entry name" value="DR1885-like metal-binding protein"/>
    <property type="match status" value="1"/>
</dbReference>
<feature type="region of interest" description="Disordered" evidence="1">
    <location>
        <begin position="31"/>
        <end position="53"/>
    </location>
</feature>
<dbReference type="InterPro" id="IPR036182">
    <property type="entry name" value="PCuAC_sf"/>
</dbReference>
<reference evidence="3" key="1">
    <citation type="submission" date="2022-10" db="EMBL/GenBank/DDBJ databases">
        <title>The complete genomes of actinobacterial strains from the NBC collection.</title>
        <authorList>
            <person name="Joergensen T.S."/>
            <person name="Alvarez Arevalo M."/>
            <person name="Sterndorff E.B."/>
            <person name="Faurdal D."/>
            <person name="Vuksanovic O."/>
            <person name="Mourched A.-S."/>
            <person name="Charusanti P."/>
            <person name="Shaw S."/>
            <person name="Blin K."/>
            <person name="Weber T."/>
        </authorList>
    </citation>
    <scope>NUCLEOTIDE SEQUENCE</scope>
    <source>
        <strain evidence="3">NBC_00686</strain>
    </source>
</reference>
<protein>
    <recommendedName>
        <fullName evidence="5">Copper chaperone PCu(A)C</fullName>
    </recommendedName>
</protein>
<name>A0ABZ1X9S9_9ACTN</name>
<sequence>MAGINLRARTTLAGTISALLVILTAGCAHDSPTAAPSTPGSAAATSTPGEATAQARGVDLTVTHAVAHLDRSDDGTLTMTVRNDDGVPEHLGMVATPDRGRGTLVGGKSAKGNGMLDTAGILLLDGSSVTFDGDGPHVLLHHVHGITAQHTLPVVLQFGVAGLVRVRAQVTTA</sequence>
<dbReference type="Proteomes" id="UP001432168">
    <property type="component" value="Chromosome"/>
</dbReference>
<evidence type="ECO:0000313" key="3">
    <source>
        <dbReference type="EMBL" id="WUT48904.1"/>
    </source>
</evidence>
<dbReference type="PROSITE" id="PS51257">
    <property type="entry name" value="PROKAR_LIPOPROTEIN"/>
    <property type="match status" value="1"/>
</dbReference>
<feature type="signal peptide" evidence="2">
    <location>
        <begin position="1"/>
        <end position="30"/>
    </location>
</feature>
<gene>
    <name evidence="3" type="ORF">OG929_44525</name>
</gene>
<feature type="chain" id="PRO_5045427833" description="Copper chaperone PCu(A)C" evidence="2">
    <location>
        <begin position="31"/>
        <end position="173"/>
    </location>
</feature>
<evidence type="ECO:0000256" key="2">
    <source>
        <dbReference type="SAM" id="SignalP"/>
    </source>
</evidence>
<dbReference type="Gene3D" id="2.60.40.1890">
    <property type="entry name" value="PCu(A)C copper chaperone"/>
    <property type="match status" value="1"/>
</dbReference>